<dbReference type="Proteomes" id="UP001557465">
    <property type="component" value="Unassembled WGS sequence"/>
</dbReference>
<evidence type="ECO:0000256" key="10">
    <source>
        <dbReference type="ARBA" id="ARBA00030308"/>
    </source>
</evidence>
<dbReference type="InterPro" id="IPR004385">
    <property type="entry name" value="NDP_pyrophosphatase"/>
</dbReference>
<dbReference type="PROSITE" id="PS51462">
    <property type="entry name" value="NUDIX"/>
    <property type="match status" value="1"/>
</dbReference>
<evidence type="ECO:0000259" key="13">
    <source>
        <dbReference type="PROSITE" id="PS51462"/>
    </source>
</evidence>
<dbReference type="InterPro" id="IPR009288">
    <property type="entry name" value="AIG2-like_dom"/>
</dbReference>
<organism evidence="14 15">
    <name type="scientific">Thioclava arctica</name>
    <dbReference type="NCBI Taxonomy" id="3238301"/>
    <lineage>
        <taxon>Bacteria</taxon>
        <taxon>Pseudomonadati</taxon>
        <taxon>Pseudomonadota</taxon>
        <taxon>Alphaproteobacteria</taxon>
        <taxon>Rhodobacterales</taxon>
        <taxon>Paracoccaceae</taxon>
        <taxon>Thioclava</taxon>
    </lineage>
</organism>
<dbReference type="InterPro" id="IPR020084">
    <property type="entry name" value="NUDIX_hydrolase_CS"/>
</dbReference>
<dbReference type="EMBL" id="JBFRYC010000017">
    <property type="protein sequence ID" value="MEX1663515.1"/>
    <property type="molecule type" value="Genomic_DNA"/>
</dbReference>
<dbReference type="NCBIfam" id="TIGR00052">
    <property type="entry name" value="nudix-type nucleoside diphosphatase, YffH/AdpP family"/>
    <property type="match status" value="1"/>
</dbReference>
<comment type="caution">
    <text evidence="14">The sequence shown here is derived from an EMBL/GenBank/DDBJ whole genome shotgun (WGS) entry which is preliminary data.</text>
</comment>
<evidence type="ECO:0000256" key="12">
    <source>
        <dbReference type="ARBA" id="ARBA00049546"/>
    </source>
</evidence>
<evidence type="ECO:0000256" key="7">
    <source>
        <dbReference type="ARBA" id="ARBA00022842"/>
    </source>
</evidence>
<sequence>MSIHHFFYGTLCHPPLLHAVIGRVPDMQPASLCGYRVREACRDDVPLGFPVLEALSGATAQGFVCTLSPREAERIAWYEAGYNAQDLDVVQEGASLRARVWLPGAGHWQLGAEWSLAEWRPHWGALKTEAAAQFIREAEQIGPEAANARYHSILVRAWSKLAAQAQPMPQDLRRSVQDNDIDVDSQNIGYKGFFLVEDYRLRHRLFAGGFSDTLNRAAFVSGDAAVVLPYDARRDRVLLIEQFRTGPFARGEPNPWMIEAIAGRIDPGESPKQTAHREAMEEAGITLDSLIEAPRFYPTPGAKTEFIHCFIGLTDLPDDAGRPGGVEDEGEDIRPHLVSFDQLMEMVQSGEAGNAPLVVLALWLERMRDGLRAKA</sequence>
<proteinExistence type="inferred from homology"/>
<keyword evidence="15" id="KW-1185">Reference proteome</keyword>
<dbReference type="SUPFAM" id="SSF110857">
    <property type="entry name" value="Gamma-glutamyl cyclotransferase-like"/>
    <property type="match status" value="1"/>
</dbReference>
<keyword evidence="6" id="KW-0378">Hydrolase</keyword>
<keyword evidence="7" id="KW-0460">Magnesium</keyword>
<dbReference type="Pfam" id="PF06094">
    <property type="entry name" value="GGACT"/>
    <property type="match status" value="1"/>
</dbReference>
<dbReference type="PROSITE" id="PS00893">
    <property type="entry name" value="NUDIX_BOX"/>
    <property type="match status" value="1"/>
</dbReference>
<dbReference type="InterPro" id="IPR000086">
    <property type="entry name" value="NUDIX_hydrolase_dom"/>
</dbReference>
<dbReference type="InterPro" id="IPR015797">
    <property type="entry name" value="NUDIX_hydrolase-like_dom_sf"/>
</dbReference>
<dbReference type="Gene3D" id="3.90.79.10">
    <property type="entry name" value="Nucleoside Triphosphate Pyrophosphohydrolase"/>
    <property type="match status" value="1"/>
</dbReference>
<evidence type="ECO:0000313" key="14">
    <source>
        <dbReference type="EMBL" id="MEX1663515.1"/>
    </source>
</evidence>
<evidence type="ECO:0000256" key="4">
    <source>
        <dbReference type="ARBA" id="ARBA00013297"/>
    </source>
</evidence>
<dbReference type="CDD" id="cd06661">
    <property type="entry name" value="GGCT_like"/>
    <property type="match status" value="1"/>
</dbReference>
<protein>
    <recommendedName>
        <fullName evidence="4">ADP-ribose pyrophosphatase</fullName>
        <ecNumber evidence="3">3.6.1.13</ecNumber>
    </recommendedName>
    <alternativeName>
        <fullName evidence="9">ADP-ribose diphosphatase</fullName>
    </alternativeName>
    <alternativeName>
        <fullName evidence="11">ADP-ribose phosphohydrolase</fullName>
    </alternativeName>
    <alternativeName>
        <fullName evidence="10">Adenosine diphosphoribose pyrophosphatase</fullName>
    </alternativeName>
</protein>
<comment type="similarity">
    <text evidence="2">Belongs to the Nudix hydrolase family. NudF subfamily.</text>
</comment>
<feature type="domain" description="Nudix hydrolase" evidence="13">
    <location>
        <begin position="220"/>
        <end position="360"/>
    </location>
</feature>
<dbReference type="PANTHER" id="PTHR11839">
    <property type="entry name" value="UDP/ADP-SUGAR PYROPHOSPHATASE"/>
    <property type="match status" value="1"/>
</dbReference>
<evidence type="ECO:0000256" key="6">
    <source>
        <dbReference type="ARBA" id="ARBA00022801"/>
    </source>
</evidence>
<comment type="catalytic activity">
    <reaction evidence="12">
        <text>ADP-D-ribose + H2O = D-ribose 5-phosphate + AMP + 2 H(+)</text>
        <dbReference type="Rhea" id="RHEA:10412"/>
        <dbReference type="ChEBI" id="CHEBI:15377"/>
        <dbReference type="ChEBI" id="CHEBI:15378"/>
        <dbReference type="ChEBI" id="CHEBI:57967"/>
        <dbReference type="ChEBI" id="CHEBI:78346"/>
        <dbReference type="ChEBI" id="CHEBI:456215"/>
        <dbReference type="EC" id="3.6.1.13"/>
    </reaction>
</comment>
<reference evidence="14 15" key="1">
    <citation type="journal article" date="2011" name="Int. J. Syst. Evol. Microbiol.">
        <title>Zhongshania antarctica gen. nov., sp. nov. and Zhongshania guokunii sp. nov., gammaproteobacteria respectively isolated from coastal attached (fast) ice and surface seawater of the Antarctic.</title>
        <authorList>
            <person name="Li H.J."/>
            <person name="Zhang X.Y."/>
            <person name="Chen C.X."/>
            <person name="Zhang Y.J."/>
            <person name="Gao Z.M."/>
            <person name="Yu Y."/>
            <person name="Chen X.L."/>
            <person name="Chen B."/>
            <person name="Zhang Y.Z."/>
        </authorList>
    </citation>
    <scope>NUCLEOTIDE SEQUENCE [LARGE SCALE GENOMIC DNA]</scope>
    <source>
        <strain evidence="14 15">15-R06ZXC-3</strain>
    </source>
</reference>
<evidence type="ECO:0000256" key="11">
    <source>
        <dbReference type="ARBA" id="ARBA00033056"/>
    </source>
</evidence>
<evidence type="ECO:0000256" key="5">
    <source>
        <dbReference type="ARBA" id="ARBA00022723"/>
    </source>
</evidence>
<dbReference type="CDD" id="cd24155">
    <property type="entry name" value="NUDIX_ADPRase"/>
    <property type="match status" value="1"/>
</dbReference>
<dbReference type="InterPro" id="IPR036568">
    <property type="entry name" value="GGCT-like_sf"/>
</dbReference>
<gene>
    <name evidence="14" type="ORF">AB4874_18140</name>
</gene>
<evidence type="ECO:0000256" key="3">
    <source>
        <dbReference type="ARBA" id="ARBA00012453"/>
    </source>
</evidence>
<evidence type="ECO:0000256" key="9">
    <source>
        <dbReference type="ARBA" id="ARBA00030162"/>
    </source>
</evidence>
<dbReference type="InterPro" id="IPR013024">
    <property type="entry name" value="GGCT-like"/>
</dbReference>
<dbReference type="EC" id="3.6.1.13" evidence="3"/>
<evidence type="ECO:0000313" key="15">
    <source>
        <dbReference type="Proteomes" id="UP001557465"/>
    </source>
</evidence>
<evidence type="ECO:0000256" key="8">
    <source>
        <dbReference type="ARBA" id="ARBA00025164"/>
    </source>
</evidence>
<evidence type="ECO:0000256" key="2">
    <source>
        <dbReference type="ARBA" id="ARBA00007482"/>
    </source>
</evidence>
<dbReference type="Pfam" id="PF00293">
    <property type="entry name" value="NUDIX"/>
    <property type="match status" value="1"/>
</dbReference>
<evidence type="ECO:0000256" key="1">
    <source>
        <dbReference type="ARBA" id="ARBA00001946"/>
    </source>
</evidence>
<comment type="function">
    <text evidence="8">Acts on ADP-mannose and ADP-glucose as well as ADP-ribose. Prevents glycogen biosynthesis. The reaction catalyzed by this enzyme is a limiting step of the gluconeogenic process.</text>
</comment>
<dbReference type="SUPFAM" id="SSF55811">
    <property type="entry name" value="Nudix"/>
    <property type="match status" value="1"/>
</dbReference>
<accession>A0ABV3TQI3</accession>
<comment type="cofactor">
    <cofactor evidence="1">
        <name>Mg(2+)</name>
        <dbReference type="ChEBI" id="CHEBI:18420"/>
    </cofactor>
</comment>
<dbReference type="Gene3D" id="3.10.490.10">
    <property type="entry name" value="Gamma-glutamyl cyclotransferase-like"/>
    <property type="match status" value="1"/>
</dbReference>
<name>A0ABV3TQI3_9RHOB</name>
<keyword evidence="5" id="KW-0479">Metal-binding</keyword>
<dbReference type="RefSeq" id="WP_368393039.1">
    <property type="nucleotide sequence ID" value="NZ_JBFRYC010000017.1"/>
</dbReference>
<dbReference type="PANTHER" id="PTHR11839:SF5">
    <property type="entry name" value="ADP-RIBOSE PYROPHOSPHATASE"/>
    <property type="match status" value="1"/>
</dbReference>